<dbReference type="NCBIfam" id="TIGR02276">
    <property type="entry name" value="beta_rpt_yvtn"/>
    <property type="match status" value="2"/>
</dbReference>
<sequence length="362" mass="39011">MKYRKINLLVIQKLKNFIIFVVVFTIVNALANDKSIEGSVWVANEDDNSITIINARNNKVLTTLTEIESPHNLQVSPDNKTVWIVSGHKALAIAVDVKTYALKGVVATGKMPAHIIISPDGKSVYVTNGEDNSVSIIDVRTMKAISTIPTGKQPHGLRTSPDGKWIYVANASGTTISVIETASNKKIADIEVGKKPVQVGFSPDGKYAYVSLNAENVLAKIDVSSKKTIAKVAVGVGPIQVFVSPNNKYILVANQGTEQNPSTTTSIVDIKTFTVVKTVNTGKGAHGVVIESLSRFAYITNMYENTIAILDLKTLKIVASTPTGIKPNGISYSRYTPTATSSSNIAIKLPEMKSSNEINMKH</sequence>
<evidence type="ECO:0000313" key="3">
    <source>
        <dbReference type="EMBL" id="MEA9358478.1"/>
    </source>
</evidence>
<dbReference type="EMBL" id="JAYGJQ010000003">
    <property type="protein sequence ID" value="MEA9358478.1"/>
    <property type="molecule type" value="Genomic_DNA"/>
</dbReference>
<dbReference type="InterPro" id="IPR048433">
    <property type="entry name" value="YNCE-like_beta-prop"/>
</dbReference>
<dbReference type="SUPFAM" id="SSF51004">
    <property type="entry name" value="C-terminal (heme d1) domain of cytochrome cd1-nitrite reductase"/>
    <property type="match status" value="1"/>
</dbReference>
<accession>A0ABU5W1H2</accession>
<evidence type="ECO:0000259" key="2">
    <source>
        <dbReference type="Pfam" id="PF21783"/>
    </source>
</evidence>
<dbReference type="InterPro" id="IPR011048">
    <property type="entry name" value="Haem_d1_sf"/>
</dbReference>
<comment type="caution">
    <text evidence="3">The sequence shown here is derived from an EMBL/GenBank/DDBJ whole genome shotgun (WGS) entry which is preliminary data.</text>
</comment>
<proteinExistence type="predicted"/>
<evidence type="ECO:0000313" key="4">
    <source>
        <dbReference type="Proteomes" id="UP001302274"/>
    </source>
</evidence>
<evidence type="ECO:0000256" key="1">
    <source>
        <dbReference type="ARBA" id="ARBA00022729"/>
    </source>
</evidence>
<reference evidence="3 4" key="1">
    <citation type="submission" date="2023-11" db="EMBL/GenBank/DDBJ databases">
        <title>A Novel Polar Bacteriovorax (B. antarcticus) Isolated from the Biocrust in Antarctica.</title>
        <authorList>
            <person name="Mun W."/>
            <person name="Choi S.Y."/>
            <person name="Mitchell R.J."/>
        </authorList>
    </citation>
    <scope>NUCLEOTIDE SEQUENCE [LARGE SCALE GENOMIC DNA]</scope>
    <source>
        <strain evidence="3 4">PP10</strain>
    </source>
</reference>
<dbReference type="PANTHER" id="PTHR47197">
    <property type="entry name" value="PROTEIN NIRF"/>
    <property type="match status" value="1"/>
</dbReference>
<keyword evidence="4" id="KW-1185">Reference proteome</keyword>
<dbReference type="RefSeq" id="WP_323578893.1">
    <property type="nucleotide sequence ID" value="NZ_JAYGJQ010000003.1"/>
</dbReference>
<dbReference type="Pfam" id="PF21783">
    <property type="entry name" value="YNCE"/>
    <property type="match status" value="1"/>
</dbReference>
<name>A0ABU5W1H2_9BACT</name>
<dbReference type="InterPro" id="IPR011964">
    <property type="entry name" value="YVTN_b-propeller_repeat"/>
</dbReference>
<feature type="domain" description="YNCE-like beta-propeller" evidence="2">
    <location>
        <begin position="98"/>
        <end position="349"/>
    </location>
</feature>
<dbReference type="PANTHER" id="PTHR47197:SF3">
    <property type="entry name" value="DIHYDRO-HEME D1 DEHYDROGENASE"/>
    <property type="match status" value="1"/>
</dbReference>
<protein>
    <submittedName>
        <fullName evidence="3">Beta-propeller fold lactonase family protein</fullName>
    </submittedName>
</protein>
<dbReference type="InterPro" id="IPR015943">
    <property type="entry name" value="WD40/YVTN_repeat-like_dom_sf"/>
</dbReference>
<dbReference type="Proteomes" id="UP001302274">
    <property type="component" value="Unassembled WGS sequence"/>
</dbReference>
<keyword evidence="1" id="KW-0732">Signal</keyword>
<dbReference type="Gene3D" id="2.130.10.10">
    <property type="entry name" value="YVTN repeat-like/Quinoprotein amine dehydrogenase"/>
    <property type="match status" value="2"/>
</dbReference>
<dbReference type="InterPro" id="IPR051200">
    <property type="entry name" value="Host-pathogen_enzymatic-act"/>
</dbReference>
<gene>
    <name evidence="3" type="ORF">SHI21_19735</name>
</gene>
<organism evidence="3 4">
    <name type="scientific">Bacteriovorax antarcticus</name>
    <dbReference type="NCBI Taxonomy" id="3088717"/>
    <lineage>
        <taxon>Bacteria</taxon>
        <taxon>Pseudomonadati</taxon>
        <taxon>Bdellovibrionota</taxon>
        <taxon>Bacteriovoracia</taxon>
        <taxon>Bacteriovoracales</taxon>
        <taxon>Bacteriovoracaceae</taxon>
        <taxon>Bacteriovorax</taxon>
    </lineage>
</organism>